<dbReference type="AlphaFoldDB" id="A0A9P7GMF3"/>
<reference evidence="2" key="2">
    <citation type="submission" date="2021-10" db="EMBL/GenBank/DDBJ databases">
        <title>Phylogenomics reveals ancestral predisposition of the termite-cultivated fungus Termitomyces towards a domesticated lifestyle.</title>
        <authorList>
            <person name="Auxier B."/>
            <person name="Grum-Grzhimaylo A."/>
            <person name="Cardenas M.E."/>
            <person name="Lodge J.D."/>
            <person name="Laessoe T."/>
            <person name="Pedersen O."/>
            <person name="Smith M.E."/>
            <person name="Kuyper T.W."/>
            <person name="Franco-Molano E.A."/>
            <person name="Baroni T.J."/>
            <person name="Aanen D.K."/>
        </authorList>
    </citation>
    <scope>NUCLEOTIDE SEQUENCE</scope>
    <source>
        <strain evidence="2">D49</strain>
    </source>
</reference>
<protein>
    <submittedName>
        <fullName evidence="2">Uncharacterized protein</fullName>
    </submittedName>
</protein>
<feature type="compositionally biased region" description="Polar residues" evidence="1">
    <location>
        <begin position="53"/>
        <end position="63"/>
    </location>
</feature>
<keyword evidence="3" id="KW-1185">Reference proteome</keyword>
<proteinExistence type="predicted"/>
<gene>
    <name evidence="2" type="ORF">H0H81_003658</name>
</gene>
<dbReference type="OrthoDB" id="2726318at2759"/>
<dbReference type="Proteomes" id="UP000717328">
    <property type="component" value="Unassembled WGS sequence"/>
</dbReference>
<accession>A0A9P7GMF3</accession>
<evidence type="ECO:0000313" key="2">
    <source>
        <dbReference type="EMBL" id="KAG5652778.1"/>
    </source>
</evidence>
<dbReference type="EMBL" id="JABCKI010000098">
    <property type="protein sequence ID" value="KAG5652778.1"/>
    <property type="molecule type" value="Genomic_DNA"/>
</dbReference>
<name>A0A9P7GMF3_9AGAR</name>
<evidence type="ECO:0000256" key="1">
    <source>
        <dbReference type="SAM" id="MobiDB-lite"/>
    </source>
</evidence>
<feature type="region of interest" description="Disordered" evidence="1">
    <location>
        <begin position="44"/>
        <end position="97"/>
    </location>
</feature>
<sequence>MNSPPDPGSPISTDSESPPPEEISTAQPPSNYALSVRDIGQSILSGAKRRLPTGSSFSVQASSRDPKSRRRIDPGKAGPSTAQSQSQWEAMKEAKREDRDLVDYAVVDFLRKEIGDPFDDSLLQKHA</sequence>
<evidence type="ECO:0000313" key="3">
    <source>
        <dbReference type="Proteomes" id="UP000717328"/>
    </source>
</evidence>
<feature type="region of interest" description="Disordered" evidence="1">
    <location>
        <begin position="1"/>
        <end position="32"/>
    </location>
</feature>
<organism evidence="2 3">
    <name type="scientific">Sphagnurus paluster</name>
    <dbReference type="NCBI Taxonomy" id="117069"/>
    <lineage>
        <taxon>Eukaryota</taxon>
        <taxon>Fungi</taxon>
        <taxon>Dikarya</taxon>
        <taxon>Basidiomycota</taxon>
        <taxon>Agaricomycotina</taxon>
        <taxon>Agaricomycetes</taxon>
        <taxon>Agaricomycetidae</taxon>
        <taxon>Agaricales</taxon>
        <taxon>Tricholomatineae</taxon>
        <taxon>Lyophyllaceae</taxon>
        <taxon>Sphagnurus</taxon>
    </lineage>
</organism>
<reference evidence="2" key="1">
    <citation type="submission" date="2021-02" db="EMBL/GenBank/DDBJ databases">
        <authorList>
            <person name="Nieuwenhuis M."/>
            <person name="Van De Peppel L.J.J."/>
        </authorList>
    </citation>
    <scope>NUCLEOTIDE SEQUENCE</scope>
    <source>
        <strain evidence="2">D49</strain>
    </source>
</reference>
<comment type="caution">
    <text evidence="2">The sequence shown here is derived from an EMBL/GenBank/DDBJ whole genome shotgun (WGS) entry which is preliminary data.</text>
</comment>